<reference evidence="3" key="1">
    <citation type="submission" date="2020-04" db="EMBL/GenBank/DDBJ databases">
        <authorList>
            <person name="Zhang T."/>
        </authorList>
    </citation>
    <scope>NUCLEOTIDE SEQUENCE</scope>
    <source>
        <strain evidence="3">HKST-UBA79</strain>
    </source>
</reference>
<feature type="transmembrane region" description="Helical" evidence="2">
    <location>
        <begin position="191"/>
        <end position="224"/>
    </location>
</feature>
<gene>
    <name evidence="3" type="ORF">KC980_02270</name>
</gene>
<name>A0A955J1S4_UNCKA</name>
<feature type="region of interest" description="Disordered" evidence="1">
    <location>
        <begin position="694"/>
        <end position="754"/>
    </location>
</feature>
<dbReference type="SUPFAM" id="SSF48452">
    <property type="entry name" value="TPR-like"/>
    <property type="match status" value="1"/>
</dbReference>
<feature type="compositionally biased region" description="Polar residues" evidence="1">
    <location>
        <begin position="725"/>
        <end position="754"/>
    </location>
</feature>
<feature type="transmembrane region" description="Helical" evidence="2">
    <location>
        <begin position="152"/>
        <end position="179"/>
    </location>
</feature>
<dbReference type="Proteomes" id="UP000740557">
    <property type="component" value="Unassembled WGS sequence"/>
</dbReference>
<feature type="non-terminal residue" evidence="3">
    <location>
        <position position="1"/>
    </location>
</feature>
<feature type="transmembrane region" description="Helical" evidence="2">
    <location>
        <begin position="369"/>
        <end position="402"/>
    </location>
</feature>
<evidence type="ECO:0000313" key="3">
    <source>
        <dbReference type="EMBL" id="MCA9308314.1"/>
    </source>
</evidence>
<dbReference type="PANTHER" id="PTHR37422">
    <property type="entry name" value="TEICHURONIC ACID BIOSYNTHESIS PROTEIN TUAE"/>
    <property type="match status" value="1"/>
</dbReference>
<feature type="transmembrane region" description="Helical" evidence="2">
    <location>
        <begin position="326"/>
        <end position="349"/>
    </location>
</feature>
<feature type="transmembrane region" description="Helical" evidence="2">
    <location>
        <begin position="29"/>
        <end position="47"/>
    </location>
</feature>
<evidence type="ECO:0008006" key="5">
    <source>
        <dbReference type="Google" id="ProtNLM"/>
    </source>
</evidence>
<dbReference type="InterPro" id="IPR051533">
    <property type="entry name" value="WaaL-like"/>
</dbReference>
<dbReference type="InterPro" id="IPR011990">
    <property type="entry name" value="TPR-like_helical_dom_sf"/>
</dbReference>
<sequence length="754" mass="81429">YTPVVLAALLPVFFLPVTLEFFEFNKLMITVVATGLILLTWVAKMLYNKEVTMVKSTLDLPIVLLFVAVLLATIFSINKTASIFGSQGRWFPSLYSFIVLVGLYYGVASNIRDSRIAKTVLMAFVGGTTVSTIVALLGYYGVKLGTSLYLQVANFTLTGSVTTAAVIAAVATVVAAGLLTYESKAASKIFFLQAAILNLVGTLLLGSLASYAVLGAGTIALLVFTDRKQIMVNKSMLSVLMGAAVITILMLVTPATRSIVGNENYPKEISLSARESWVVTLSVLRDFPVLATGPSTFYLNYPRYKSLTQNNTDVWNVRFDKAYNEIFGLVAGLGVVGLLAASFLAWKVALVLLDKSNMSDKTGVTQLLVVASIALFTAFLFTHATVLTAAMSFLFLSLVVGLGQVHNGKHVQKVSFSLSSISESMSILGGSSFGGKKETLQYVIAAAMLTVTAYGGYYGYRTYLGEYYMRKSIIAAQQSNGGDTYTYQTRAIQANPQRGAYYNALARTNIALANAIASQENLSETDSQNVQQLIAQAIQMVRTSTEVISPLDVSGWETRALVYSALRGVAQDADVWAKGAYNTAIQLDPTNPSLRLALGGLHYTEEDYLTAANYFRQSVSLKTDYANARYNFASALVKLEAYEDAQRELEIVKRLVPESSPDAQKVAEELEALKNLPAVAGAKDQATKPTVEELQGVPANTQEVKQEPLASPEEVVGQQVIEPAQNLQLDQTLEQGNNSQVPATPNEGTQPQGN</sequence>
<feature type="transmembrane region" description="Helical" evidence="2">
    <location>
        <begin position="90"/>
        <end position="108"/>
    </location>
</feature>
<evidence type="ECO:0000256" key="2">
    <source>
        <dbReference type="SAM" id="Phobius"/>
    </source>
</evidence>
<keyword evidence="2" id="KW-0812">Transmembrane</keyword>
<feature type="transmembrane region" description="Helical" evidence="2">
    <location>
        <begin position="120"/>
        <end position="140"/>
    </location>
</feature>
<dbReference type="AlphaFoldDB" id="A0A955J1S4"/>
<comment type="caution">
    <text evidence="3">The sequence shown here is derived from an EMBL/GenBank/DDBJ whole genome shotgun (WGS) entry which is preliminary data.</text>
</comment>
<feature type="transmembrane region" description="Helical" evidence="2">
    <location>
        <begin position="59"/>
        <end position="78"/>
    </location>
</feature>
<protein>
    <recommendedName>
        <fullName evidence="5">Tetratricopeptide repeat protein</fullName>
    </recommendedName>
</protein>
<keyword evidence="2" id="KW-1133">Transmembrane helix</keyword>
<keyword evidence="2" id="KW-0472">Membrane</keyword>
<evidence type="ECO:0000256" key="1">
    <source>
        <dbReference type="SAM" id="MobiDB-lite"/>
    </source>
</evidence>
<feature type="transmembrane region" description="Helical" evidence="2">
    <location>
        <begin position="236"/>
        <end position="255"/>
    </location>
</feature>
<reference evidence="3" key="2">
    <citation type="journal article" date="2021" name="Microbiome">
        <title>Successional dynamics and alternative stable states in a saline activated sludge microbial community over 9 years.</title>
        <authorList>
            <person name="Wang Y."/>
            <person name="Ye J."/>
            <person name="Ju F."/>
            <person name="Liu L."/>
            <person name="Boyd J.A."/>
            <person name="Deng Y."/>
            <person name="Parks D.H."/>
            <person name="Jiang X."/>
            <person name="Yin X."/>
            <person name="Woodcroft B.J."/>
            <person name="Tyson G.W."/>
            <person name="Hugenholtz P."/>
            <person name="Polz M.F."/>
            <person name="Zhang T."/>
        </authorList>
    </citation>
    <scope>NUCLEOTIDE SEQUENCE</scope>
    <source>
        <strain evidence="3">HKST-UBA79</strain>
    </source>
</reference>
<evidence type="ECO:0000313" key="4">
    <source>
        <dbReference type="Proteomes" id="UP000740557"/>
    </source>
</evidence>
<organism evidence="3 4">
    <name type="scientific">candidate division WWE3 bacterium</name>
    <dbReference type="NCBI Taxonomy" id="2053526"/>
    <lineage>
        <taxon>Bacteria</taxon>
        <taxon>Katanobacteria</taxon>
    </lineage>
</organism>
<feature type="transmembrane region" description="Helical" evidence="2">
    <location>
        <begin position="440"/>
        <end position="460"/>
    </location>
</feature>
<dbReference type="Gene3D" id="1.25.40.10">
    <property type="entry name" value="Tetratricopeptide repeat domain"/>
    <property type="match status" value="1"/>
</dbReference>
<accession>A0A955J1S4</accession>
<proteinExistence type="predicted"/>
<dbReference type="EMBL" id="JAGQNX010000065">
    <property type="protein sequence ID" value="MCA9308314.1"/>
    <property type="molecule type" value="Genomic_DNA"/>
</dbReference>
<dbReference type="PANTHER" id="PTHR37422:SF23">
    <property type="entry name" value="TEICHURONIC ACID BIOSYNTHESIS PROTEIN TUAE"/>
    <property type="match status" value="1"/>
</dbReference>